<reference evidence="3 4" key="2">
    <citation type="journal article" date="2012" name="Stand. Genomic Sci.">
        <title>Complete genome sequence of the thermophilic sulfate-reducing ocean bacterium Thermodesulfatator indicus type strain (CIR29812(T)).</title>
        <authorList>
            <person name="Anderson I."/>
            <person name="Saunders E."/>
            <person name="Lapidus A."/>
            <person name="Nolan M."/>
            <person name="Lucas S."/>
            <person name="Tice H."/>
            <person name="Del Rio T.G."/>
            <person name="Cheng J.F."/>
            <person name="Han C."/>
            <person name="Tapia R."/>
            <person name="Goodwin L.A."/>
            <person name="Pitluck S."/>
            <person name="Liolios K."/>
            <person name="Mavromatis K."/>
            <person name="Pagani I."/>
            <person name="Ivanova N."/>
            <person name="Mikhailova N."/>
            <person name="Pati A."/>
            <person name="Chen A."/>
            <person name="Palaniappan K."/>
            <person name="Land M."/>
            <person name="Hauser L."/>
            <person name="Jeffries C.D."/>
            <person name="Chang Y.J."/>
            <person name="Brambilla E.M."/>
            <person name="Rohde M."/>
            <person name="Spring S."/>
            <person name="Goker M."/>
            <person name="Detter J.C."/>
            <person name="Woyke T."/>
            <person name="Bristow J."/>
            <person name="Eisen J.A."/>
            <person name="Markowitz V."/>
            <person name="Hugenholtz P."/>
            <person name="Kyrpides N.C."/>
            <person name="Klenk H.P."/>
        </authorList>
    </citation>
    <scope>NUCLEOTIDE SEQUENCE [LARGE SCALE GENOMIC DNA]</scope>
    <source>
        <strain evidence="4">DSM 15286 / JCM 11887 / CIR29812</strain>
    </source>
</reference>
<dbReference type="Pfam" id="PF00534">
    <property type="entry name" value="Glycos_transf_1"/>
    <property type="match status" value="1"/>
</dbReference>
<dbReference type="HOGENOM" id="CLU_009583_0_3_0"/>
<dbReference type="Proteomes" id="UP000006793">
    <property type="component" value="Chromosome"/>
</dbReference>
<accession>F8ABK9</accession>
<dbReference type="eggNOG" id="COG0438">
    <property type="taxonomic scope" value="Bacteria"/>
</dbReference>
<reference evidence="4" key="1">
    <citation type="submission" date="2011-04" db="EMBL/GenBank/DDBJ databases">
        <title>The complete genome of Thermodesulfatator indicus DSM 15286.</title>
        <authorList>
            <person name="Lucas S."/>
            <person name="Copeland A."/>
            <person name="Lapidus A."/>
            <person name="Bruce D."/>
            <person name="Goodwin L."/>
            <person name="Pitluck S."/>
            <person name="Peters L."/>
            <person name="Kyrpides N."/>
            <person name="Mavromatis K."/>
            <person name="Pagani I."/>
            <person name="Ivanova N."/>
            <person name="Saunders L."/>
            <person name="Detter J.C."/>
            <person name="Tapia R."/>
            <person name="Han C."/>
            <person name="Land M."/>
            <person name="Hauser L."/>
            <person name="Markowitz V."/>
            <person name="Cheng J.-F."/>
            <person name="Hugenholtz P."/>
            <person name="Woyke T."/>
            <person name="Wu D."/>
            <person name="Spring S."/>
            <person name="Schroeder M."/>
            <person name="Brambilla E."/>
            <person name="Klenk H.-P."/>
            <person name="Eisen J.A."/>
        </authorList>
    </citation>
    <scope>NUCLEOTIDE SEQUENCE [LARGE SCALE GENOMIC DNA]</scope>
    <source>
        <strain evidence="4">DSM 15286 / JCM 11887 / CIR29812</strain>
    </source>
</reference>
<dbReference type="AlphaFoldDB" id="F8ABK9"/>
<evidence type="ECO:0000259" key="2">
    <source>
        <dbReference type="Pfam" id="PF13439"/>
    </source>
</evidence>
<dbReference type="KEGG" id="tid:Thein_1750"/>
<feature type="domain" description="Glycosyltransferase subfamily 4-like N-terminal" evidence="2">
    <location>
        <begin position="12"/>
        <end position="164"/>
    </location>
</feature>
<evidence type="ECO:0000313" key="4">
    <source>
        <dbReference type="Proteomes" id="UP000006793"/>
    </source>
</evidence>
<dbReference type="FunCoup" id="F8ABK9">
    <property type="interactions" value="31"/>
</dbReference>
<dbReference type="OrthoDB" id="9768937at2"/>
<dbReference type="InterPro" id="IPR001296">
    <property type="entry name" value="Glyco_trans_1"/>
</dbReference>
<dbReference type="InterPro" id="IPR028098">
    <property type="entry name" value="Glyco_trans_4-like_N"/>
</dbReference>
<keyword evidence="4" id="KW-1185">Reference proteome</keyword>
<dbReference type="PANTHER" id="PTHR12526">
    <property type="entry name" value="GLYCOSYLTRANSFERASE"/>
    <property type="match status" value="1"/>
</dbReference>
<feature type="domain" description="Glycosyl transferase family 1" evidence="1">
    <location>
        <begin position="177"/>
        <end position="347"/>
    </location>
</feature>
<evidence type="ECO:0000259" key="1">
    <source>
        <dbReference type="Pfam" id="PF00534"/>
    </source>
</evidence>
<proteinExistence type="predicted"/>
<dbReference type="EMBL" id="CP002683">
    <property type="protein sequence ID" value="AEH45608.1"/>
    <property type="molecule type" value="Genomic_DNA"/>
</dbReference>
<gene>
    <name evidence="3" type="ordered locus">Thein_1750</name>
</gene>
<sequence>MKILLTSLAPFIGGAEVALERLALGLQASGHKVTCALGSNNEVGRRFSEQGVNWVHFPMPFTEKLNLPYYWWAVWRFRRYLKREGFDLVHANDLPSFQFLSAAAKPFRTPRICHHRYIFGSDAIKWLLKFGVEYHVFVSNALRKDLEKAYPPLASQPGEVVYDGLPLPELPNENERLELRQKLNLPGDKVIVLFAGQIIPRKGVQDLIRAWKLLPDKVKQKAHLVIIGDDLAGQGAYRQEMEDLAKELRVKADFRGFQKNVDEWLDAVDIVTVPSHIEPLGNATLEAMAHARPVIGGAVGGIPEMIVDGETGLLVPPKKPEALAEALRSLIVDPLLVKDMGEAARRRCEVVFSLDRHVENMLRVYETVLGL</sequence>
<dbReference type="STRING" id="667014.Thein_1750"/>
<dbReference type="CDD" id="cd03801">
    <property type="entry name" value="GT4_PimA-like"/>
    <property type="match status" value="1"/>
</dbReference>
<protein>
    <submittedName>
        <fullName evidence="3">Glycosyl transferase group 1</fullName>
    </submittedName>
</protein>
<dbReference type="SUPFAM" id="SSF53756">
    <property type="entry name" value="UDP-Glycosyltransferase/glycogen phosphorylase"/>
    <property type="match status" value="1"/>
</dbReference>
<dbReference type="PATRIC" id="fig|667014.3.peg.1800"/>
<name>F8ABK9_THEID</name>
<dbReference type="Pfam" id="PF13439">
    <property type="entry name" value="Glyco_transf_4"/>
    <property type="match status" value="1"/>
</dbReference>
<organism evidence="3 4">
    <name type="scientific">Thermodesulfatator indicus (strain DSM 15286 / JCM 11887 / CIR29812)</name>
    <dbReference type="NCBI Taxonomy" id="667014"/>
    <lineage>
        <taxon>Bacteria</taxon>
        <taxon>Pseudomonadati</taxon>
        <taxon>Thermodesulfobacteriota</taxon>
        <taxon>Thermodesulfobacteria</taxon>
        <taxon>Thermodesulfobacteriales</taxon>
        <taxon>Thermodesulfatatoraceae</taxon>
        <taxon>Thermodesulfatator</taxon>
    </lineage>
</organism>
<dbReference type="PaxDb" id="667014-Thein_1750"/>
<dbReference type="RefSeq" id="WP_013908348.1">
    <property type="nucleotide sequence ID" value="NC_015681.1"/>
</dbReference>
<dbReference type="InParanoid" id="F8ABK9"/>
<evidence type="ECO:0000313" key="3">
    <source>
        <dbReference type="EMBL" id="AEH45608.1"/>
    </source>
</evidence>
<dbReference type="Gene3D" id="3.40.50.2000">
    <property type="entry name" value="Glycogen Phosphorylase B"/>
    <property type="match status" value="2"/>
</dbReference>
<keyword evidence="3" id="KW-0808">Transferase</keyword>
<dbReference type="GO" id="GO:0016757">
    <property type="term" value="F:glycosyltransferase activity"/>
    <property type="evidence" value="ECO:0007669"/>
    <property type="project" value="InterPro"/>
</dbReference>